<protein>
    <recommendedName>
        <fullName evidence="8">RTA1 domain protein</fullName>
    </recommendedName>
</protein>
<evidence type="ECO:0000313" key="7">
    <source>
        <dbReference type="Proteomes" id="UP001144157"/>
    </source>
</evidence>
<evidence type="ECO:0000256" key="4">
    <source>
        <dbReference type="ARBA" id="ARBA00023136"/>
    </source>
</evidence>
<feature type="transmembrane region" description="Helical" evidence="5">
    <location>
        <begin position="28"/>
        <end position="47"/>
    </location>
</feature>
<reference evidence="6" key="1">
    <citation type="submission" date="2022-07" db="EMBL/GenBank/DDBJ databases">
        <title>Taxonomy of Aspergillus series Nigri: significant species reduction supported by multi-species coalescent approaches.</title>
        <authorList>
            <person name="Bian C."/>
            <person name="Kusuya Y."/>
            <person name="Sklenar F."/>
            <person name="D'hooge E."/>
            <person name="Yaguchi T."/>
            <person name="Takahashi H."/>
            <person name="Hubka V."/>
        </authorList>
    </citation>
    <scope>NUCLEOTIDE SEQUENCE</scope>
    <source>
        <strain evidence="6">IFM 56815</strain>
    </source>
</reference>
<dbReference type="Pfam" id="PF04479">
    <property type="entry name" value="RTA1"/>
    <property type="match status" value="1"/>
</dbReference>
<dbReference type="InterPro" id="IPR007568">
    <property type="entry name" value="RTA1"/>
</dbReference>
<keyword evidence="4 5" id="KW-0472">Membrane</keyword>
<evidence type="ECO:0008006" key="8">
    <source>
        <dbReference type="Google" id="ProtNLM"/>
    </source>
</evidence>
<keyword evidence="2 5" id="KW-0812">Transmembrane</keyword>
<feature type="transmembrane region" description="Helical" evidence="5">
    <location>
        <begin position="181"/>
        <end position="205"/>
    </location>
</feature>
<dbReference type="AlphaFoldDB" id="A0A9W6AQS8"/>
<evidence type="ECO:0000256" key="3">
    <source>
        <dbReference type="ARBA" id="ARBA00022989"/>
    </source>
</evidence>
<proteinExistence type="predicted"/>
<feature type="transmembrane region" description="Helical" evidence="5">
    <location>
        <begin position="143"/>
        <end position="161"/>
    </location>
</feature>
<comment type="subcellular location">
    <subcellularLocation>
        <location evidence="1">Membrane</location>
        <topology evidence="1">Multi-pass membrane protein</topology>
    </subcellularLocation>
</comment>
<feature type="transmembrane region" description="Helical" evidence="5">
    <location>
        <begin position="93"/>
        <end position="114"/>
    </location>
</feature>
<dbReference type="PANTHER" id="PTHR31465:SF9">
    <property type="entry name" value="SPHINGOID LONG-CHAIN BASE TRANSPORTER RSB1"/>
    <property type="match status" value="1"/>
</dbReference>
<dbReference type="Proteomes" id="UP001144157">
    <property type="component" value="Unassembled WGS sequence"/>
</dbReference>
<evidence type="ECO:0000256" key="2">
    <source>
        <dbReference type="ARBA" id="ARBA00022692"/>
    </source>
</evidence>
<evidence type="ECO:0000256" key="1">
    <source>
        <dbReference type="ARBA" id="ARBA00004141"/>
    </source>
</evidence>
<gene>
    <name evidence="6" type="ORF">AtubIFM56815_010454</name>
</gene>
<name>A0A9W6AQS8_ASPTU</name>
<feature type="transmembrane region" description="Helical" evidence="5">
    <location>
        <begin position="59"/>
        <end position="81"/>
    </location>
</feature>
<dbReference type="PANTHER" id="PTHR31465">
    <property type="entry name" value="PROTEIN RTA1-RELATED"/>
    <property type="match status" value="1"/>
</dbReference>
<accession>A0A9W6AQS8</accession>
<evidence type="ECO:0000313" key="6">
    <source>
        <dbReference type="EMBL" id="GLA86198.1"/>
    </source>
</evidence>
<evidence type="ECO:0000256" key="5">
    <source>
        <dbReference type="SAM" id="Phobius"/>
    </source>
</evidence>
<dbReference type="GO" id="GO:0000324">
    <property type="term" value="C:fungal-type vacuole"/>
    <property type="evidence" value="ECO:0007669"/>
    <property type="project" value="TreeGrafter"/>
</dbReference>
<keyword evidence="3 5" id="KW-1133">Transmembrane helix</keyword>
<dbReference type="EMBL" id="BRPE01000008">
    <property type="protein sequence ID" value="GLA86198.1"/>
    <property type="molecule type" value="Genomic_DNA"/>
</dbReference>
<comment type="caution">
    <text evidence="6">The sequence shown here is derived from an EMBL/GenBank/DDBJ whole genome shotgun (WGS) entry which is preliminary data.</text>
</comment>
<sequence length="212" mass="23197">MLPGLILEVLGYVGRIMLHDNPFDFNNFLLAAIYICLGKIVVIYGEGISRFRPRTYTRLFVSCDLLSLILQAVGGALASSAGDGDTSESDTGVNIMIAGLAFQVFSLLVFMVLASEFAYRVRKSPKSENDDFTSLRMSPKWKMFLYCLALATITIFIRSVFRVAELQGGFSSALANNETDLMVLESTMISIACISLTVAHPAIIVGRTWGSL</sequence>
<organism evidence="6 7">
    <name type="scientific">Aspergillus tubingensis</name>
    <dbReference type="NCBI Taxonomy" id="5068"/>
    <lineage>
        <taxon>Eukaryota</taxon>
        <taxon>Fungi</taxon>
        <taxon>Dikarya</taxon>
        <taxon>Ascomycota</taxon>
        <taxon>Pezizomycotina</taxon>
        <taxon>Eurotiomycetes</taxon>
        <taxon>Eurotiomycetidae</taxon>
        <taxon>Eurotiales</taxon>
        <taxon>Aspergillaceae</taxon>
        <taxon>Aspergillus</taxon>
        <taxon>Aspergillus subgen. Circumdati</taxon>
    </lineage>
</organism>
<dbReference type="GO" id="GO:0005886">
    <property type="term" value="C:plasma membrane"/>
    <property type="evidence" value="ECO:0007669"/>
    <property type="project" value="TreeGrafter"/>
</dbReference>